<dbReference type="Gene3D" id="3.10.110.10">
    <property type="entry name" value="Ubiquitin Conjugating Enzyme"/>
    <property type="match status" value="1"/>
</dbReference>
<organism evidence="2 3">
    <name type="scientific">Rhizophagus irregularis</name>
    <dbReference type="NCBI Taxonomy" id="588596"/>
    <lineage>
        <taxon>Eukaryota</taxon>
        <taxon>Fungi</taxon>
        <taxon>Fungi incertae sedis</taxon>
        <taxon>Mucoromycota</taxon>
        <taxon>Glomeromycotina</taxon>
        <taxon>Glomeromycetes</taxon>
        <taxon>Glomerales</taxon>
        <taxon>Glomeraceae</taxon>
        <taxon>Rhizophagus</taxon>
    </lineage>
</organism>
<dbReference type="Pfam" id="PF00179">
    <property type="entry name" value="UQ_con"/>
    <property type="match status" value="1"/>
</dbReference>
<accession>A0A2N0R043</accession>
<dbReference type="SMART" id="SM00212">
    <property type="entry name" value="UBCc"/>
    <property type="match status" value="1"/>
</dbReference>
<evidence type="ECO:0000313" key="2">
    <source>
        <dbReference type="EMBL" id="PKC56620.1"/>
    </source>
</evidence>
<reference evidence="2 3" key="1">
    <citation type="submission" date="2017-10" db="EMBL/GenBank/DDBJ databases">
        <title>Extensive intraspecific genome diversity in a model arbuscular mycorrhizal fungus.</title>
        <authorList>
            <person name="Chen E.C.H."/>
            <person name="Morin E."/>
            <person name="Baudet D."/>
            <person name="Noel J."/>
            <person name="Ndikumana S."/>
            <person name="Charron P."/>
            <person name="St-Onge C."/>
            <person name="Giorgi J."/>
            <person name="Grigoriev I.V."/>
            <person name="Roux C."/>
            <person name="Martin F.M."/>
            <person name="Corradi N."/>
        </authorList>
    </citation>
    <scope>NUCLEOTIDE SEQUENCE [LARGE SCALE GENOMIC DNA]</scope>
    <source>
        <strain evidence="2 3">A1</strain>
    </source>
</reference>
<dbReference type="Proteomes" id="UP000232688">
    <property type="component" value="Unassembled WGS sequence"/>
</dbReference>
<dbReference type="InterPro" id="IPR016135">
    <property type="entry name" value="UBQ-conjugating_enzyme/RWD"/>
</dbReference>
<evidence type="ECO:0000259" key="1">
    <source>
        <dbReference type="PROSITE" id="PS50127"/>
    </source>
</evidence>
<dbReference type="PANTHER" id="PTHR24068">
    <property type="entry name" value="UBIQUITIN-CONJUGATING ENZYME E2"/>
    <property type="match status" value="1"/>
</dbReference>
<dbReference type="VEuPathDB" id="FungiDB:RhiirA1_542017"/>
<sequence>MALKRINKELYDLGIDPPSTFSAGPIDDDLFHWQASIIGPSYTSYSGGIFHLDIRFPSDYPFRPPTVKFTTRIYHPNITDNGSIDVDFLRDQWSPAITITKVLSGICSLLSDPNPGCDIMPEISQLYKTDRNRYEATVREWTRKYASEAL</sequence>
<dbReference type="VEuPathDB" id="FungiDB:RhiirFUN_026090"/>
<comment type="caution">
    <text evidence="2">The sequence shown here is derived from an EMBL/GenBank/DDBJ whole genome shotgun (WGS) entry which is preliminary data.</text>
</comment>
<dbReference type="SUPFAM" id="SSF54495">
    <property type="entry name" value="UBC-like"/>
    <property type="match status" value="1"/>
</dbReference>
<proteinExistence type="predicted"/>
<dbReference type="PROSITE" id="PS50127">
    <property type="entry name" value="UBC_2"/>
    <property type="match status" value="1"/>
</dbReference>
<dbReference type="VEuPathDB" id="FungiDB:FUN_001830"/>
<reference evidence="2 3" key="2">
    <citation type="submission" date="2017-10" db="EMBL/GenBank/DDBJ databases">
        <title>Genome analyses suggest a sexual origin of heterokaryosis in a supposedly ancient asexual fungus.</title>
        <authorList>
            <person name="Corradi N."/>
            <person name="Sedzielewska K."/>
            <person name="Noel J."/>
            <person name="Charron P."/>
            <person name="Farinelli L."/>
            <person name="Marton T."/>
            <person name="Kruger M."/>
            <person name="Pelin A."/>
            <person name="Brachmann A."/>
            <person name="Corradi N."/>
        </authorList>
    </citation>
    <scope>NUCLEOTIDE SEQUENCE [LARGE SCALE GENOMIC DNA]</scope>
    <source>
        <strain evidence="2 3">A1</strain>
    </source>
</reference>
<evidence type="ECO:0000313" key="3">
    <source>
        <dbReference type="Proteomes" id="UP000232688"/>
    </source>
</evidence>
<feature type="domain" description="UBC core" evidence="1">
    <location>
        <begin position="1"/>
        <end position="147"/>
    </location>
</feature>
<dbReference type="InterPro" id="IPR000608">
    <property type="entry name" value="UBC"/>
</dbReference>
<name>A0A2N0R043_9GLOM</name>
<protein>
    <submittedName>
        <fullName evidence="2">Ubiquitin-conjugating enzyme E2</fullName>
    </submittedName>
</protein>
<dbReference type="EMBL" id="LLXH01002083">
    <property type="protein sequence ID" value="PKC56620.1"/>
    <property type="molecule type" value="Genomic_DNA"/>
</dbReference>
<dbReference type="AlphaFoldDB" id="A0A2N0R043"/>
<gene>
    <name evidence="2" type="ORF">RhiirA1_542017</name>
</gene>
<dbReference type="FunFam" id="3.10.110.10:FF:000002">
    <property type="entry name" value="Ubiquitin-conjugating enzyme E2 D3"/>
    <property type="match status" value="1"/>
</dbReference>